<feature type="domain" description="Protein kinase" evidence="3">
    <location>
        <begin position="655"/>
        <end position="964"/>
    </location>
</feature>
<feature type="domain" description="Tudor" evidence="4">
    <location>
        <begin position="21"/>
        <end position="77"/>
    </location>
</feature>
<dbReference type="PROSITE" id="PS50304">
    <property type="entry name" value="TUDOR"/>
    <property type="match status" value="1"/>
</dbReference>
<dbReference type="InterPro" id="IPR000719">
    <property type="entry name" value="Prot_kinase_dom"/>
</dbReference>
<dbReference type="SUPFAM" id="SSF50199">
    <property type="entry name" value="Staphylococcal nuclease"/>
    <property type="match status" value="1"/>
</dbReference>
<dbReference type="GO" id="GO:0005524">
    <property type="term" value="F:ATP binding"/>
    <property type="evidence" value="ECO:0007669"/>
    <property type="project" value="InterPro"/>
</dbReference>
<dbReference type="Pfam" id="PF00069">
    <property type="entry name" value="Pkinase"/>
    <property type="match status" value="1"/>
</dbReference>
<protein>
    <submittedName>
        <fullName evidence="5">Serine/threonine kinase 31</fullName>
    </submittedName>
</protein>
<dbReference type="InterPro" id="IPR002999">
    <property type="entry name" value="Tudor"/>
</dbReference>
<organism evidence="5 6">
    <name type="scientific">Chelydra serpentina</name>
    <name type="common">Snapping turtle</name>
    <name type="synonym">Testudo serpentina</name>
    <dbReference type="NCBI Taxonomy" id="8475"/>
    <lineage>
        <taxon>Eukaryota</taxon>
        <taxon>Metazoa</taxon>
        <taxon>Chordata</taxon>
        <taxon>Craniata</taxon>
        <taxon>Vertebrata</taxon>
        <taxon>Euteleostomi</taxon>
        <taxon>Archelosauria</taxon>
        <taxon>Testudinata</taxon>
        <taxon>Testudines</taxon>
        <taxon>Cryptodira</taxon>
        <taxon>Durocryptodira</taxon>
        <taxon>Americhelydia</taxon>
        <taxon>Chelydroidea</taxon>
        <taxon>Chelydridae</taxon>
        <taxon>Chelydra</taxon>
    </lineage>
</organism>
<name>A0A8C3XU29_CHESE</name>
<dbReference type="FunFam" id="2.30.30.140:FF:000018">
    <property type="entry name" value="Serine/threonine-protein kinase 31"/>
    <property type="match status" value="1"/>
</dbReference>
<evidence type="ECO:0000259" key="4">
    <source>
        <dbReference type="PROSITE" id="PS50304"/>
    </source>
</evidence>
<reference evidence="5" key="1">
    <citation type="submission" date="2025-08" db="UniProtKB">
        <authorList>
            <consortium name="Ensembl"/>
        </authorList>
    </citation>
    <scope>IDENTIFICATION</scope>
</reference>
<dbReference type="AlphaFoldDB" id="A0A8C3XU29"/>
<keyword evidence="1" id="KW-0175">Coiled coil</keyword>
<dbReference type="FunFam" id="1.10.510.10:FF:000518">
    <property type="entry name" value="serine/threonine-protein kinase 31 isoform X1"/>
    <property type="match status" value="1"/>
</dbReference>
<dbReference type="SMART" id="SM00333">
    <property type="entry name" value="TUDOR"/>
    <property type="match status" value="1"/>
</dbReference>
<dbReference type="GO" id="GO:0004672">
    <property type="term" value="F:protein kinase activity"/>
    <property type="evidence" value="ECO:0007669"/>
    <property type="project" value="InterPro"/>
</dbReference>
<evidence type="ECO:0000256" key="2">
    <source>
        <dbReference type="SAM" id="MobiDB-lite"/>
    </source>
</evidence>
<feature type="compositionally biased region" description="Basic and acidic residues" evidence="2">
    <location>
        <begin position="934"/>
        <end position="946"/>
    </location>
</feature>
<evidence type="ECO:0000313" key="6">
    <source>
        <dbReference type="Proteomes" id="UP000694403"/>
    </source>
</evidence>
<reference evidence="5" key="2">
    <citation type="submission" date="2025-09" db="UniProtKB">
        <authorList>
            <consortium name="Ensembl"/>
        </authorList>
    </citation>
    <scope>IDENTIFICATION</scope>
</reference>
<dbReference type="SUPFAM" id="SSF56112">
    <property type="entry name" value="Protein kinase-like (PK-like)"/>
    <property type="match status" value="1"/>
</dbReference>
<keyword evidence="6" id="KW-1185">Reference proteome</keyword>
<dbReference type="Gene3D" id="2.30.30.140">
    <property type="match status" value="1"/>
</dbReference>
<dbReference type="InterPro" id="IPR011009">
    <property type="entry name" value="Kinase-like_dom_sf"/>
</dbReference>
<dbReference type="PROSITE" id="PS50011">
    <property type="entry name" value="PROTEIN_KINASE_DOM"/>
    <property type="match status" value="1"/>
</dbReference>
<evidence type="ECO:0000313" key="5">
    <source>
        <dbReference type="Ensembl" id="ENSCSRP00000022743.1"/>
    </source>
</evidence>
<sequence>MDVVYNFEVQLYLQNATFSSDLQIYGGCFSEDKCWYRCKVEQVISDEKCRVLYIDYGNSEILNRSEIVEIPRNLQFPSIAKKYRLWGLQIPPHQDLNQFDQGRKFLCSLIFEKEIKMRHKATYQDGTIVAQAEYGNVDIGEEVAKKGFAEKCKFPINANNCNEKKIDVVQNQPWNAKVSAPAWENRPNPSISNRLKGRFGDQIGTSMRNENHTGNHMPFAKEKLMLYDFNMGSNISLTKIKQDQKLIEENEKLKKEKEILQEKNQILLHNCKELESTIALLNHQEEKEASKETLKHLGKTLHTYVGTKMRSLAAQVEVLKEVRHANMNVHFGDDLFRAVKEVTERCLIALSSLGKLEKIWAEYNLAQEMIQLCKNVNESDVLILKRNEVQQNLYSAVEEFILEVDELPLSERSTILQELSGSLEAVYGQVSEADESEEAFQQFFEWKQTKLEEFSRVRSGTNASLQILATWFSGMMKFFDLTSEVSLKSEEVVGNVDEVLEKVESDICKELEISLVEQDDADKEIILNAYNKVIRKIRQEQHLITVVQSKYLASVEFKKQIVEWLNKSPNIDNLLSIKKTLKNVKARLRWKLVEKSNLEESEDYSEYEITKVKEEITGLRNCLIQEIYNEQEEYERLTCLVQKWFPELPLLHPEAGILKYMNSGGLLTVSLERDLLDAEPLKELSTKHPLVCLEVQEQKVLLKGYSVDVNTEAKVIERTAKYHRAWSEFKEKSGLLQLMFLFLCKSDPLVYLMVPYYPGASLGALQASTPLTSEEILKVMEGVARGLHTLHKVNIVHGSLHTNNVFAVNRKQGIVGDFDFTKSVDQRASANSMVVGNLNLISPELRMGHLASPSSDMYAYGCLLFWLFVGDQEFKMKENGTPEVDELIMDDKVKSLLLNLICSNRMTAEQVLNDDCFLLPDVISAPPQNEPGEELDHEKTEEKGEDIISSDNKTDDNEEIDLSQ</sequence>
<dbReference type="Pfam" id="PF00567">
    <property type="entry name" value="TUDOR"/>
    <property type="match status" value="1"/>
</dbReference>
<dbReference type="PANTHER" id="PTHR48008">
    <property type="entry name" value="LEUCINE-RICH REPEAT RECEPTOR-LIKE PROTEIN KINASE IMK3-RELATED"/>
    <property type="match status" value="1"/>
</dbReference>
<dbReference type="SUPFAM" id="SSF63748">
    <property type="entry name" value="Tudor/PWWP/MBT"/>
    <property type="match status" value="1"/>
</dbReference>
<dbReference type="SMART" id="SM00220">
    <property type="entry name" value="S_TKc"/>
    <property type="match status" value="1"/>
</dbReference>
<dbReference type="Gene3D" id="1.10.510.10">
    <property type="entry name" value="Transferase(Phosphotransferase) domain 1"/>
    <property type="match status" value="1"/>
</dbReference>
<dbReference type="InterPro" id="IPR052451">
    <property type="entry name" value="Ser/Thr_kinase-like"/>
</dbReference>
<evidence type="ECO:0000256" key="1">
    <source>
        <dbReference type="SAM" id="Coils"/>
    </source>
</evidence>
<evidence type="ECO:0000259" key="3">
    <source>
        <dbReference type="PROSITE" id="PS50011"/>
    </source>
</evidence>
<dbReference type="Gene3D" id="2.40.50.90">
    <property type="match status" value="1"/>
</dbReference>
<feature type="region of interest" description="Disordered" evidence="2">
    <location>
        <begin position="923"/>
        <end position="964"/>
    </location>
</feature>
<dbReference type="Ensembl" id="ENSCSRT00000023736.1">
    <property type="protein sequence ID" value="ENSCSRP00000022743.1"/>
    <property type="gene ID" value="ENSCSRG00000017061.1"/>
</dbReference>
<feature type="coiled-coil region" evidence="1">
    <location>
        <begin position="243"/>
        <end position="277"/>
    </location>
</feature>
<dbReference type="PANTHER" id="PTHR48008:SF6">
    <property type="entry name" value="LEUCINE-RICH REPEAT RECEPTOR-LIKE PROTEIN KINASE IMK3-RELATED"/>
    <property type="match status" value="1"/>
</dbReference>
<accession>A0A8C3XU29</accession>
<dbReference type="InterPro" id="IPR035437">
    <property type="entry name" value="SNase_OB-fold_sf"/>
</dbReference>
<proteinExistence type="predicted"/>
<dbReference type="Proteomes" id="UP000694403">
    <property type="component" value="Unplaced"/>
</dbReference>